<evidence type="ECO:0000256" key="1">
    <source>
        <dbReference type="SAM" id="Phobius"/>
    </source>
</evidence>
<gene>
    <name evidence="3" type="ORF">JT25_020600</name>
</gene>
<feature type="transmembrane region" description="Helical" evidence="1">
    <location>
        <begin position="281"/>
        <end position="301"/>
    </location>
</feature>
<name>A0A140E630_9GAMM</name>
<dbReference type="InterPro" id="IPR049945">
    <property type="entry name" value="AAA_22"/>
</dbReference>
<sequence length="302" mass="34297">MYLQHFGLNQLPFNLTPDTEFFCDLPTHREALNVLMIALQSGEGFIKITGPVGTGKTLLCRMLLNELPPPFITAYLPNPHLSAAGLHLAVAEELGIRYSSNAWQSRTLTQINDYLLMAAKLGNKVVLIIDEAQAMPLETLESLRLLTNLETEKQKLLQIVLFGQPELDELLQNKSIRQLRQRISFSYTLQPLNNRQIREYVNHRLRIAGNTHTDLLAPLSIHALHFYTQGIPRLINILTHKALLVAYGKGQSKIGWRHLQLAALDTDDTRGRTLPWGFRSIFLWLLLLSCSLFVYFSSYLAL</sequence>
<dbReference type="CDD" id="cd00009">
    <property type="entry name" value="AAA"/>
    <property type="match status" value="1"/>
</dbReference>
<proteinExistence type="predicted"/>
<dbReference type="PANTHER" id="PTHR35894">
    <property type="entry name" value="GENERAL SECRETION PATHWAY PROTEIN A-RELATED"/>
    <property type="match status" value="1"/>
</dbReference>
<protein>
    <submittedName>
        <fullName evidence="3">AAA family ATPase</fullName>
    </submittedName>
</protein>
<keyword evidence="1" id="KW-0812">Transmembrane</keyword>
<dbReference type="STRING" id="1538553.JT25_020600"/>
<evidence type="ECO:0000313" key="3">
    <source>
        <dbReference type="EMBL" id="AMK78854.1"/>
    </source>
</evidence>
<evidence type="ECO:0000259" key="2">
    <source>
        <dbReference type="SMART" id="SM00382"/>
    </source>
</evidence>
<dbReference type="Proteomes" id="UP000030512">
    <property type="component" value="Chromosome"/>
</dbReference>
<dbReference type="RefSeq" id="WP_036278759.1">
    <property type="nucleotide sequence ID" value="NZ_CP014476.1"/>
</dbReference>
<dbReference type="PANTHER" id="PTHR35894:SF7">
    <property type="entry name" value="GENERAL SECRETION PATHWAY PROTEIN A-RELATED"/>
    <property type="match status" value="1"/>
</dbReference>
<dbReference type="GO" id="GO:0016887">
    <property type="term" value="F:ATP hydrolysis activity"/>
    <property type="evidence" value="ECO:0007669"/>
    <property type="project" value="InterPro"/>
</dbReference>
<dbReference type="InterPro" id="IPR003593">
    <property type="entry name" value="AAA+_ATPase"/>
</dbReference>
<keyword evidence="1" id="KW-0472">Membrane</keyword>
<dbReference type="OrthoDB" id="9780149at2"/>
<keyword evidence="4" id="KW-1185">Reference proteome</keyword>
<reference evidence="3 4" key="1">
    <citation type="journal article" date="2015" name="Environ. Microbiol.">
        <title>Methane oxidation coupled to nitrate reduction under hypoxia by the Gammaproteobacterium Methylomonas denitrificans, sp. nov. type strain FJG1.</title>
        <authorList>
            <person name="Kits K.D."/>
            <person name="Klotz M.G."/>
            <person name="Stein L.Y."/>
        </authorList>
    </citation>
    <scope>NUCLEOTIDE SEQUENCE [LARGE SCALE GENOMIC DNA]</scope>
    <source>
        <strain evidence="3 4">FJG1</strain>
    </source>
</reference>
<dbReference type="EMBL" id="CP014476">
    <property type="protein sequence ID" value="AMK78854.1"/>
    <property type="molecule type" value="Genomic_DNA"/>
</dbReference>
<organism evidence="3 4">
    <name type="scientific">Methylomonas denitrificans</name>
    <dbReference type="NCBI Taxonomy" id="1538553"/>
    <lineage>
        <taxon>Bacteria</taxon>
        <taxon>Pseudomonadati</taxon>
        <taxon>Pseudomonadota</taxon>
        <taxon>Gammaproteobacteria</taxon>
        <taxon>Methylococcales</taxon>
        <taxon>Methylococcaceae</taxon>
        <taxon>Methylomonas</taxon>
    </lineage>
</organism>
<dbReference type="InterPro" id="IPR027417">
    <property type="entry name" value="P-loop_NTPase"/>
</dbReference>
<dbReference type="Gene3D" id="3.40.50.300">
    <property type="entry name" value="P-loop containing nucleotide triphosphate hydrolases"/>
    <property type="match status" value="1"/>
</dbReference>
<dbReference type="AlphaFoldDB" id="A0A140E630"/>
<feature type="domain" description="AAA+ ATPase" evidence="2">
    <location>
        <begin position="42"/>
        <end position="219"/>
    </location>
</feature>
<dbReference type="SUPFAM" id="SSF52540">
    <property type="entry name" value="P-loop containing nucleoside triphosphate hydrolases"/>
    <property type="match status" value="1"/>
</dbReference>
<dbReference type="Pfam" id="PF13401">
    <property type="entry name" value="AAA_22"/>
    <property type="match status" value="1"/>
</dbReference>
<keyword evidence="1" id="KW-1133">Transmembrane helix</keyword>
<dbReference type="SMART" id="SM00382">
    <property type="entry name" value="AAA"/>
    <property type="match status" value="1"/>
</dbReference>
<evidence type="ECO:0000313" key="4">
    <source>
        <dbReference type="Proteomes" id="UP000030512"/>
    </source>
</evidence>
<dbReference type="KEGG" id="mdn:JT25_020600"/>
<dbReference type="InterPro" id="IPR052026">
    <property type="entry name" value="ExeA_AAA_ATPase_DNA-bind"/>
</dbReference>
<accession>A0A140E630</accession>